<dbReference type="EMBL" id="LUFC02000173">
    <property type="protein sequence ID" value="KAF4500766.1"/>
    <property type="molecule type" value="Genomic_DNA"/>
</dbReference>
<accession>A0A9P5E9F7</accession>
<dbReference type="SUPFAM" id="SSF54373">
    <property type="entry name" value="FAD-linked reductases, C-terminal domain"/>
    <property type="match status" value="1"/>
</dbReference>
<evidence type="ECO:0000313" key="3">
    <source>
        <dbReference type="EMBL" id="KAF4500766.1"/>
    </source>
</evidence>
<dbReference type="InterPro" id="IPR002937">
    <property type="entry name" value="Amino_oxidase"/>
</dbReference>
<dbReference type="PANTHER" id="PTHR10742">
    <property type="entry name" value="FLAVIN MONOAMINE OXIDASE"/>
    <property type="match status" value="1"/>
</dbReference>
<dbReference type="SUPFAM" id="SSF53474">
    <property type="entry name" value="alpha/beta-Hydrolases"/>
    <property type="match status" value="1"/>
</dbReference>
<comment type="caution">
    <text evidence="3">The sequence shown here is derived from an EMBL/GenBank/DDBJ whole genome shotgun (WGS) entry which is preliminary data.</text>
</comment>
<dbReference type="GO" id="GO:0001716">
    <property type="term" value="F:L-amino-acid oxidase activity"/>
    <property type="evidence" value="ECO:0007669"/>
    <property type="project" value="TreeGrafter"/>
</dbReference>
<proteinExistence type="predicted"/>
<dbReference type="Proteomes" id="UP000737391">
    <property type="component" value="Unassembled WGS sequence"/>
</dbReference>
<dbReference type="Gene3D" id="3.90.660.10">
    <property type="match status" value="1"/>
</dbReference>
<dbReference type="OrthoDB" id="7777654at2759"/>
<dbReference type="Gene3D" id="3.40.50.1820">
    <property type="entry name" value="alpha/beta hydrolase"/>
    <property type="match status" value="1"/>
</dbReference>
<sequence>MSVLDLNSDLSIRNQWARQHINRAIRQDWNALLDNSDDSSELGSLPRIPKTSKLPRAPAPQTSAPHDHEAQKPRVIKIGVIGAGAAGLFTGLVLDYLNSELKNSSIPLSFDYDIHEAAGPDRVGGRLFTYNFGGQRDTHDYYDVGAMRFPDNPVMKRTFELFGRLGMEKTDLKTNPNAPDGSLIPYYMSPNAPNTNPWCYNDINIWGASYQSVQTSAGTVDPFQVNTDGSIDPRLLKVGPDEVVKANIEPLRQALKEDAEKTPPGDKGWKMLMEYDTYSTRQFLGTGTDWYDQAHSETVLESLDFEFSPETKWFCVLGGAQQLAKKMEERITSKPSYHNPVAAIRTVGKMDVRLDIVAGKRSEYRHYDAVVATTTLGCLGRMDTRQAGLRYPVKQAIRSLGYGQSCKVAIKFSHAWWIHDLKDFNIREAGLGHSDLALRTCVYPSYNIYDAKTKTAVLLCSYTWQQDSDRLGCLMSTNKDHEQKVADEQALKELLLRDLAILHTNKQTSEKDLYNLIRKSYVDHHAYSWTEDPNTAGAFAFFRPQQFSSMWNRVIQPSGDVIIAGEASSPHHAWVVGALESVVHGLHSWMGTNMTLVPELKHARDILGKDERGNPFVGLPPYMDVNISNWHAVMGVVNRDKHLEKIEGSDNSNSLSTVLSHFDVEVLKKDIPARRLGYHEFGDPTENTAIYVFLAAAQDPDPTKMEAVWREQAVVFKAENRELLEKPSAFQSAVRVFRQIYAQGGAGHGLEMKLNTEPWGFNLEDIEDEGIRLWYGSADENTSPEMGRYMAERLPKAVHKEYPGVTHYSIWRIDLLTEFLKDLTD</sequence>
<dbReference type="AlphaFoldDB" id="A0A9P5E9F7"/>
<feature type="region of interest" description="Disordered" evidence="1">
    <location>
        <begin position="37"/>
        <end position="71"/>
    </location>
</feature>
<organism evidence="3 4">
    <name type="scientific">Fusarium agapanthi</name>
    <dbReference type="NCBI Taxonomy" id="1803897"/>
    <lineage>
        <taxon>Eukaryota</taxon>
        <taxon>Fungi</taxon>
        <taxon>Dikarya</taxon>
        <taxon>Ascomycota</taxon>
        <taxon>Pezizomycotina</taxon>
        <taxon>Sordariomycetes</taxon>
        <taxon>Hypocreomycetidae</taxon>
        <taxon>Hypocreales</taxon>
        <taxon>Nectriaceae</taxon>
        <taxon>Fusarium</taxon>
        <taxon>Fusarium fujikuroi species complex</taxon>
    </lineage>
</organism>
<evidence type="ECO:0000259" key="2">
    <source>
        <dbReference type="Pfam" id="PF01593"/>
    </source>
</evidence>
<gene>
    <name evidence="3" type="ORF">FAGAP_3048</name>
</gene>
<dbReference type="GO" id="GO:0009063">
    <property type="term" value="P:amino acid catabolic process"/>
    <property type="evidence" value="ECO:0007669"/>
    <property type="project" value="TreeGrafter"/>
</dbReference>
<name>A0A9P5E9F7_9HYPO</name>
<dbReference type="Gene3D" id="1.10.10.1620">
    <property type="match status" value="1"/>
</dbReference>
<keyword evidence="4" id="KW-1185">Reference proteome</keyword>
<dbReference type="InterPro" id="IPR036188">
    <property type="entry name" value="FAD/NAD-bd_sf"/>
</dbReference>
<dbReference type="InterPro" id="IPR050281">
    <property type="entry name" value="Flavin_monoamine_oxidase"/>
</dbReference>
<dbReference type="SUPFAM" id="SSF51905">
    <property type="entry name" value="FAD/NAD(P)-binding domain"/>
    <property type="match status" value="1"/>
</dbReference>
<dbReference type="Gene3D" id="3.50.50.60">
    <property type="entry name" value="FAD/NAD(P)-binding domain"/>
    <property type="match status" value="1"/>
</dbReference>
<dbReference type="Pfam" id="PF01593">
    <property type="entry name" value="Amino_oxidase"/>
    <property type="match status" value="1"/>
</dbReference>
<dbReference type="PANTHER" id="PTHR10742:SF342">
    <property type="entry name" value="AMINE OXIDASE"/>
    <property type="match status" value="1"/>
</dbReference>
<reference evidence="3" key="1">
    <citation type="submission" date="2020-01" db="EMBL/GenBank/DDBJ databases">
        <title>Identification and distribution of gene clusters putatively required for synthesis of sphingolipid metabolism inhibitors in phylogenetically diverse species of the filamentous fungus Fusarium.</title>
        <authorList>
            <person name="Kim H.-S."/>
            <person name="Busman M."/>
            <person name="Brown D.W."/>
            <person name="Divon H."/>
            <person name="Uhlig S."/>
            <person name="Proctor R.H."/>
        </authorList>
    </citation>
    <scope>NUCLEOTIDE SEQUENCE</scope>
    <source>
        <strain evidence="3">NRRL 31653</strain>
    </source>
</reference>
<evidence type="ECO:0000313" key="4">
    <source>
        <dbReference type="Proteomes" id="UP000737391"/>
    </source>
</evidence>
<dbReference type="InterPro" id="IPR029058">
    <property type="entry name" value="AB_hydrolase_fold"/>
</dbReference>
<protein>
    <submittedName>
        <fullName evidence="3">L-amino-acid oxidase</fullName>
    </submittedName>
</protein>
<feature type="domain" description="Amine oxidase" evidence="2">
    <location>
        <begin position="121"/>
        <end position="581"/>
    </location>
</feature>
<evidence type="ECO:0000256" key="1">
    <source>
        <dbReference type="SAM" id="MobiDB-lite"/>
    </source>
</evidence>